<proteinExistence type="predicted"/>
<comment type="caution">
    <text evidence="4">The sequence shown here is derived from an EMBL/GenBank/DDBJ whole genome shotgun (WGS) entry which is preliminary data.</text>
</comment>
<sequence>MARWLLTLFLLAPLAINAQQLSDVPDLETATQTTATSTETTDGTTRQTTGRTTQDAQSTLALTNDPQTTTDASSSDGALRTPTATLTEPAAHLTDAPTIAGAGIPTLVVPWTAGAPFMQKSTLPEGTFFIAVGATLAFFGACVLLWRLMVAWSVNRSVKRTAMLASMGGSSEKGGRTTSSYWGGSSGAGYNRMTSSGGPGGKGGYYKDAGYESNVSLDNLTSAGKPMKPHFRDSVVERNGSGGAVPPPNLFFSPTAQAASHRDSTHNVNNRNSAYMPSGYYASPSAQAAGGNSNIAIGGNLAPGSYGNTNRYSAASAPSPPASPGLPPQTRSSYRQSASNSRAQSRDGLRGQSRDGLRAQSRDGLGSNRNSTYLYAQPSSSSLMVGGQSVSDLTSTAPSRAPSAYLEELFDNHGSGPRERF</sequence>
<feature type="compositionally biased region" description="Low complexity" evidence="1">
    <location>
        <begin position="331"/>
        <end position="343"/>
    </location>
</feature>
<reference evidence="4 5" key="1">
    <citation type="submission" date="2023-08" db="EMBL/GenBank/DDBJ databases">
        <title>Black Yeasts Isolated from many extreme environments.</title>
        <authorList>
            <person name="Coleine C."/>
            <person name="Stajich J.E."/>
            <person name="Selbmann L."/>
        </authorList>
    </citation>
    <scope>NUCLEOTIDE SEQUENCE [LARGE SCALE GENOMIC DNA]</scope>
    <source>
        <strain evidence="4 5">CCFEE 5935</strain>
    </source>
</reference>
<dbReference type="AlphaFoldDB" id="A0AAV9PJK1"/>
<feature type="region of interest" description="Disordered" evidence="1">
    <location>
        <begin position="311"/>
        <end position="398"/>
    </location>
</feature>
<feature type="compositionally biased region" description="Pro residues" evidence="1">
    <location>
        <begin position="318"/>
        <end position="327"/>
    </location>
</feature>
<evidence type="ECO:0000256" key="3">
    <source>
        <dbReference type="SAM" id="SignalP"/>
    </source>
</evidence>
<protein>
    <submittedName>
        <fullName evidence="4">Uncharacterized protein</fullName>
    </submittedName>
</protein>
<feature type="compositionally biased region" description="Basic and acidic residues" evidence="1">
    <location>
        <begin position="344"/>
        <end position="361"/>
    </location>
</feature>
<keyword evidence="5" id="KW-1185">Reference proteome</keyword>
<dbReference type="PANTHER" id="PTHR36089">
    <property type="entry name" value="CHITIN SYNTHASE 3 COMPLEX PROTEIN CSI2-RELATED"/>
    <property type="match status" value="1"/>
</dbReference>
<dbReference type="Proteomes" id="UP001337655">
    <property type="component" value="Unassembled WGS sequence"/>
</dbReference>
<feature type="transmembrane region" description="Helical" evidence="2">
    <location>
        <begin position="128"/>
        <end position="150"/>
    </location>
</feature>
<evidence type="ECO:0000313" key="5">
    <source>
        <dbReference type="Proteomes" id="UP001337655"/>
    </source>
</evidence>
<keyword evidence="2" id="KW-0812">Transmembrane</keyword>
<dbReference type="GeneID" id="89923509"/>
<evidence type="ECO:0000256" key="2">
    <source>
        <dbReference type="SAM" id="Phobius"/>
    </source>
</evidence>
<dbReference type="PANTHER" id="PTHR36089:SF1">
    <property type="entry name" value="CHITIN SYNTHASE 3 COMPLEX PROTEIN CSI2-RELATED"/>
    <property type="match status" value="1"/>
</dbReference>
<keyword evidence="2" id="KW-0472">Membrane</keyword>
<keyword evidence="3" id="KW-0732">Signal</keyword>
<feature type="chain" id="PRO_5043709776" evidence="3">
    <location>
        <begin position="19"/>
        <end position="421"/>
    </location>
</feature>
<keyword evidence="2" id="KW-1133">Transmembrane helix</keyword>
<feature type="compositionally biased region" description="Polar residues" evidence="1">
    <location>
        <begin position="58"/>
        <end position="81"/>
    </location>
</feature>
<feature type="region of interest" description="Disordered" evidence="1">
    <location>
        <begin position="30"/>
        <end position="81"/>
    </location>
</feature>
<feature type="compositionally biased region" description="Polar residues" evidence="1">
    <location>
        <begin position="367"/>
        <end position="398"/>
    </location>
</feature>
<gene>
    <name evidence="4" type="ORF">LTR77_002162</name>
</gene>
<organism evidence="4 5">
    <name type="scientific">Saxophila tyrrhenica</name>
    <dbReference type="NCBI Taxonomy" id="1690608"/>
    <lineage>
        <taxon>Eukaryota</taxon>
        <taxon>Fungi</taxon>
        <taxon>Dikarya</taxon>
        <taxon>Ascomycota</taxon>
        <taxon>Pezizomycotina</taxon>
        <taxon>Dothideomycetes</taxon>
        <taxon>Dothideomycetidae</taxon>
        <taxon>Mycosphaerellales</taxon>
        <taxon>Extremaceae</taxon>
        <taxon>Saxophila</taxon>
    </lineage>
</organism>
<feature type="compositionally biased region" description="Low complexity" evidence="1">
    <location>
        <begin position="30"/>
        <end position="57"/>
    </location>
</feature>
<dbReference type="GO" id="GO:0000324">
    <property type="term" value="C:fungal-type vacuole"/>
    <property type="evidence" value="ECO:0007669"/>
    <property type="project" value="TreeGrafter"/>
</dbReference>
<dbReference type="EMBL" id="JAVRRT010000003">
    <property type="protein sequence ID" value="KAK5173481.1"/>
    <property type="molecule type" value="Genomic_DNA"/>
</dbReference>
<feature type="signal peptide" evidence="3">
    <location>
        <begin position="1"/>
        <end position="18"/>
    </location>
</feature>
<accession>A0AAV9PJK1</accession>
<evidence type="ECO:0000313" key="4">
    <source>
        <dbReference type="EMBL" id="KAK5173481.1"/>
    </source>
</evidence>
<name>A0AAV9PJK1_9PEZI</name>
<dbReference type="InterPro" id="IPR051009">
    <property type="entry name" value="PRM"/>
</dbReference>
<feature type="region of interest" description="Disordered" evidence="1">
    <location>
        <begin position="236"/>
        <end position="271"/>
    </location>
</feature>
<evidence type="ECO:0000256" key="1">
    <source>
        <dbReference type="SAM" id="MobiDB-lite"/>
    </source>
</evidence>
<dbReference type="RefSeq" id="XP_064662176.1">
    <property type="nucleotide sequence ID" value="XM_064799421.1"/>
</dbReference>